<dbReference type="SUPFAM" id="SSF89562">
    <property type="entry name" value="RraA-like"/>
    <property type="match status" value="1"/>
</dbReference>
<evidence type="ECO:0000256" key="2">
    <source>
        <dbReference type="ARBA" id="ARBA00001968"/>
    </source>
</evidence>
<dbReference type="RefSeq" id="WP_109601192.1">
    <property type="nucleotide sequence ID" value="NZ_BONA01000077.1"/>
</dbReference>
<evidence type="ECO:0000313" key="14">
    <source>
        <dbReference type="EMBL" id="PWK36087.1"/>
    </source>
</evidence>
<dbReference type="EMBL" id="QGGR01000024">
    <property type="protein sequence ID" value="PWK36087.1"/>
    <property type="molecule type" value="Genomic_DNA"/>
</dbReference>
<evidence type="ECO:0000256" key="3">
    <source>
        <dbReference type="ARBA" id="ARBA00008621"/>
    </source>
</evidence>
<dbReference type="InterPro" id="IPR005493">
    <property type="entry name" value="RraA/RraA-like"/>
</dbReference>
<evidence type="ECO:0000256" key="5">
    <source>
        <dbReference type="ARBA" id="ARBA00012213"/>
    </source>
</evidence>
<dbReference type="EC" id="4.1.1.112" evidence="6"/>
<evidence type="ECO:0000256" key="8">
    <source>
        <dbReference type="ARBA" id="ARBA00025046"/>
    </source>
</evidence>
<feature type="binding site" evidence="13">
    <location>
        <position position="114"/>
    </location>
    <ligand>
        <name>substrate</name>
    </ligand>
</feature>
<dbReference type="OrthoDB" id="943692at2"/>
<dbReference type="Gene3D" id="3.50.30.40">
    <property type="entry name" value="Ribonuclease E inhibitor RraA/RraA-like"/>
    <property type="match status" value="1"/>
</dbReference>
<dbReference type="CDD" id="cd16841">
    <property type="entry name" value="RraA_family"/>
    <property type="match status" value="1"/>
</dbReference>
<evidence type="ECO:0000256" key="9">
    <source>
        <dbReference type="ARBA" id="ARBA00029596"/>
    </source>
</evidence>
<evidence type="ECO:0000256" key="6">
    <source>
        <dbReference type="ARBA" id="ARBA00012947"/>
    </source>
</evidence>
<accession>A0A316ETM5</accession>
<comment type="function">
    <text evidence="8">Catalyzes the aldol cleavage of 4-hydroxy-4-methyl-2-oxoglutarate (HMG) into 2 molecules of pyruvate. Also contains a secondary oxaloacetate (OAA) decarboxylase activity due to the common pyruvate enolate transition state formed following C-C bond cleavage in the retro-aldol and decarboxylation reactions.</text>
</comment>
<proteinExistence type="inferred from homology"/>
<evidence type="ECO:0000256" key="11">
    <source>
        <dbReference type="ARBA" id="ARBA00032305"/>
    </source>
</evidence>
<evidence type="ECO:0000256" key="7">
    <source>
        <dbReference type="ARBA" id="ARBA00016549"/>
    </source>
</evidence>
<comment type="subunit">
    <text evidence="4">Homotrimer.</text>
</comment>
<comment type="catalytic activity">
    <reaction evidence="1">
        <text>4-hydroxy-4-methyl-2-oxoglutarate = 2 pyruvate</text>
        <dbReference type="Rhea" id="RHEA:22748"/>
        <dbReference type="ChEBI" id="CHEBI:15361"/>
        <dbReference type="ChEBI" id="CHEBI:58276"/>
        <dbReference type="EC" id="4.1.3.17"/>
    </reaction>
</comment>
<dbReference type="PANTHER" id="PTHR33254">
    <property type="entry name" value="4-HYDROXY-4-METHYL-2-OXOGLUTARATE ALDOLASE 3-RELATED"/>
    <property type="match status" value="1"/>
</dbReference>
<evidence type="ECO:0000256" key="4">
    <source>
        <dbReference type="ARBA" id="ARBA00011233"/>
    </source>
</evidence>
<sequence>MTAPTVADRDAQLRRRFDGLGCAQLADAAGEFVTPLRLDLRPRNGRPRLCGPLFPVVTADDMLPCLQALASAPAGSVLFLHNTTTPSEALAGDIFVTSAAVQGLAGIIVNGAVRDLADLRDIDVPVFSTEVTFVSARTTATRSETVPAVVDIGGATLRPGDWIFADEDGFLVVEQHRVSAAITAAAVLRQREDGLKEAIRDTGRTLADLTDLTGFLNGEADLGFVP</sequence>
<evidence type="ECO:0000256" key="13">
    <source>
        <dbReference type="PIRSR" id="PIRSR605493-1"/>
    </source>
</evidence>
<organism evidence="14 15">
    <name type="scientific">Actinoplanes xinjiangensis</name>
    <dbReference type="NCBI Taxonomy" id="512350"/>
    <lineage>
        <taxon>Bacteria</taxon>
        <taxon>Bacillati</taxon>
        <taxon>Actinomycetota</taxon>
        <taxon>Actinomycetes</taxon>
        <taxon>Micromonosporales</taxon>
        <taxon>Micromonosporaceae</taxon>
        <taxon>Actinoplanes</taxon>
    </lineage>
</organism>
<reference evidence="14 15" key="1">
    <citation type="submission" date="2018-05" db="EMBL/GenBank/DDBJ databases">
        <title>Genomic Encyclopedia of Archaeal and Bacterial Type Strains, Phase II (KMG-II): from individual species to whole genera.</title>
        <authorList>
            <person name="Goeker M."/>
        </authorList>
    </citation>
    <scope>NUCLEOTIDE SEQUENCE [LARGE SCALE GENOMIC DNA]</scope>
    <source>
        <strain evidence="14 15">DSM 45184</strain>
    </source>
</reference>
<dbReference type="EC" id="4.1.3.17" evidence="5"/>
<dbReference type="PANTHER" id="PTHR33254:SF4">
    <property type="entry name" value="4-HYDROXY-4-METHYL-2-OXOGLUTARATE ALDOLASE 3-RELATED"/>
    <property type="match status" value="1"/>
</dbReference>
<comment type="cofactor">
    <cofactor evidence="13">
        <name>Mg(2+)</name>
        <dbReference type="ChEBI" id="CHEBI:18420"/>
    </cofactor>
</comment>
<keyword evidence="13" id="KW-0479">Metal-binding</keyword>
<comment type="similarity">
    <text evidence="3">Belongs to the class II aldolase/RraA-like family.</text>
</comment>
<keyword evidence="15" id="KW-1185">Reference proteome</keyword>
<feature type="binding site" evidence="13">
    <location>
        <position position="115"/>
    </location>
    <ligand>
        <name>Mg(2+)</name>
        <dbReference type="ChEBI" id="CHEBI:18420"/>
    </ligand>
</feature>
<comment type="cofactor">
    <cofactor evidence="2">
        <name>a divalent metal cation</name>
        <dbReference type="ChEBI" id="CHEBI:60240"/>
    </cofactor>
</comment>
<protein>
    <recommendedName>
        <fullName evidence="7">Putative 4-hydroxy-4-methyl-2-oxoglutarate aldolase</fullName>
        <ecNumber evidence="6">4.1.1.112</ecNumber>
        <ecNumber evidence="5">4.1.3.17</ecNumber>
    </recommendedName>
    <alternativeName>
        <fullName evidence="11">Oxaloacetate decarboxylase</fullName>
    </alternativeName>
    <alternativeName>
        <fullName evidence="9">Regulator of ribonuclease activity homolog</fullName>
    </alternativeName>
    <alternativeName>
        <fullName evidence="10">RraA-like protein</fullName>
    </alternativeName>
</protein>
<evidence type="ECO:0000256" key="10">
    <source>
        <dbReference type="ARBA" id="ARBA00030169"/>
    </source>
</evidence>
<comment type="catalytic activity">
    <reaction evidence="12">
        <text>oxaloacetate + H(+) = pyruvate + CO2</text>
        <dbReference type="Rhea" id="RHEA:15641"/>
        <dbReference type="ChEBI" id="CHEBI:15361"/>
        <dbReference type="ChEBI" id="CHEBI:15378"/>
        <dbReference type="ChEBI" id="CHEBI:16452"/>
        <dbReference type="ChEBI" id="CHEBI:16526"/>
        <dbReference type="EC" id="4.1.1.112"/>
    </reaction>
</comment>
<dbReference type="GO" id="GO:0046872">
    <property type="term" value="F:metal ion binding"/>
    <property type="evidence" value="ECO:0007669"/>
    <property type="project" value="UniProtKB-KW"/>
</dbReference>
<comment type="caution">
    <text evidence="14">The sequence shown here is derived from an EMBL/GenBank/DDBJ whole genome shotgun (WGS) entry which is preliminary data.</text>
</comment>
<dbReference type="Pfam" id="PF03737">
    <property type="entry name" value="RraA-like"/>
    <property type="match status" value="1"/>
</dbReference>
<dbReference type="GO" id="GO:0047443">
    <property type="term" value="F:4-hydroxy-4-methyl-2-oxoglutarate aldolase activity"/>
    <property type="evidence" value="ECO:0007669"/>
    <property type="project" value="UniProtKB-EC"/>
</dbReference>
<keyword evidence="13" id="KW-0460">Magnesium</keyword>
<dbReference type="InterPro" id="IPR036704">
    <property type="entry name" value="RraA/RraA-like_sf"/>
</dbReference>
<evidence type="ECO:0000256" key="1">
    <source>
        <dbReference type="ARBA" id="ARBA00001342"/>
    </source>
</evidence>
<gene>
    <name evidence="14" type="ORF">BC793_12468</name>
</gene>
<name>A0A316ETM5_9ACTN</name>
<evidence type="ECO:0000313" key="15">
    <source>
        <dbReference type="Proteomes" id="UP000245697"/>
    </source>
</evidence>
<dbReference type="GO" id="GO:0008948">
    <property type="term" value="F:oxaloacetate decarboxylase activity"/>
    <property type="evidence" value="ECO:0007669"/>
    <property type="project" value="UniProtKB-EC"/>
</dbReference>
<dbReference type="Proteomes" id="UP000245697">
    <property type="component" value="Unassembled WGS sequence"/>
</dbReference>
<evidence type="ECO:0000256" key="12">
    <source>
        <dbReference type="ARBA" id="ARBA00047973"/>
    </source>
</evidence>
<dbReference type="AlphaFoldDB" id="A0A316ETM5"/>